<dbReference type="InterPro" id="IPR000531">
    <property type="entry name" value="Beta-barrel_TonB"/>
</dbReference>
<feature type="domain" description="TonB-dependent receptor-like beta-barrel" evidence="7">
    <location>
        <begin position="398"/>
        <end position="971"/>
    </location>
</feature>
<feature type="domain" description="TonB-dependent receptor plug" evidence="8">
    <location>
        <begin position="122"/>
        <end position="247"/>
    </location>
</feature>
<keyword evidence="2" id="KW-0813">Transport</keyword>
<keyword evidence="9" id="KW-0675">Receptor</keyword>
<evidence type="ECO:0000256" key="3">
    <source>
        <dbReference type="ARBA" id="ARBA00022692"/>
    </source>
</evidence>
<comment type="subcellular location">
    <subcellularLocation>
        <location evidence="1">Cell outer membrane</location>
        <topology evidence="1">Multi-pass membrane protein</topology>
    </subcellularLocation>
</comment>
<keyword evidence="5" id="KW-0472">Membrane</keyword>
<dbReference type="GO" id="GO:0009279">
    <property type="term" value="C:cell outer membrane"/>
    <property type="evidence" value="ECO:0007669"/>
    <property type="project" value="UniProtKB-SubCell"/>
</dbReference>
<dbReference type="Pfam" id="PF07715">
    <property type="entry name" value="Plug"/>
    <property type="match status" value="1"/>
</dbReference>
<comment type="caution">
    <text evidence="9">The sequence shown here is derived from an EMBL/GenBank/DDBJ whole genome shotgun (WGS) entry which is preliminary data.</text>
</comment>
<evidence type="ECO:0000256" key="1">
    <source>
        <dbReference type="ARBA" id="ARBA00004571"/>
    </source>
</evidence>
<dbReference type="Pfam" id="PF00593">
    <property type="entry name" value="TonB_dep_Rec_b-barrel"/>
    <property type="match status" value="1"/>
</dbReference>
<dbReference type="SUPFAM" id="SSF49464">
    <property type="entry name" value="Carboxypeptidase regulatory domain-like"/>
    <property type="match status" value="1"/>
</dbReference>
<evidence type="ECO:0000256" key="4">
    <source>
        <dbReference type="ARBA" id="ARBA00023077"/>
    </source>
</evidence>
<dbReference type="AlphaFoldDB" id="A0A1J5T8F5"/>
<dbReference type="Gene3D" id="2.60.40.1120">
    <property type="entry name" value="Carboxypeptidase-like, regulatory domain"/>
    <property type="match status" value="1"/>
</dbReference>
<dbReference type="EMBL" id="MLJW01000032">
    <property type="protein sequence ID" value="OIR08414.1"/>
    <property type="molecule type" value="Genomic_DNA"/>
</dbReference>
<keyword evidence="3" id="KW-0812">Transmembrane</keyword>
<gene>
    <name evidence="9" type="primary">susC_14</name>
    <name evidence="9" type="ORF">GALL_95820</name>
</gene>
<dbReference type="InterPro" id="IPR023997">
    <property type="entry name" value="TonB-dep_OMP_SusC/RagA_CS"/>
</dbReference>
<reference evidence="9" key="1">
    <citation type="submission" date="2016-10" db="EMBL/GenBank/DDBJ databases">
        <title>Sequence of Gallionella enrichment culture.</title>
        <authorList>
            <person name="Poehlein A."/>
            <person name="Muehling M."/>
            <person name="Daniel R."/>
        </authorList>
    </citation>
    <scope>NUCLEOTIDE SEQUENCE</scope>
</reference>
<dbReference type="Gene3D" id="2.170.130.10">
    <property type="entry name" value="TonB-dependent receptor, plug domain"/>
    <property type="match status" value="1"/>
</dbReference>
<dbReference type="InterPro" id="IPR036942">
    <property type="entry name" value="Beta-barrel_TonB_sf"/>
</dbReference>
<dbReference type="Gene3D" id="2.40.170.20">
    <property type="entry name" value="TonB-dependent receptor, beta-barrel domain"/>
    <property type="match status" value="1"/>
</dbReference>
<dbReference type="InterPro" id="IPR037066">
    <property type="entry name" value="Plug_dom_sf"/>
</dbReference>
<keyword evidence="6" id="KW-0998">Cell outer membrane</keyword>
<accession>A0A1J5T8F5</accession>
<sequence>MNLSTLAKGMLYLCLALFLSTTALAQNKVVTGKVTDSKTGSGIPSVSVLATGGSAKAGTKTADDGSFKFTVPSGTSKLVFTSVGYEKAEADVRNQSDVSVSMKATTDQLSDIVVIGYGTRKVKDATGSVVSLGEKSFNKGVIASPEELFQGRTAGVTVTPASGEPGGAININIRGTSSVTSGNGPLFVVDGIPLDGSSTNGTMSGVEGSSTPSNPLAFLNPNDIENISILKDASAAAIYGARAANGVVLITTKGGRGKGAFTFSVTTSSSKPASRYDLLGAQDFLLGVKKANIDAGTDPNTAAAAVQVIDKGANTNWQDQIFQTAISQAYNLGWGFSKKGTSLRLSGSYDDQNGIVKTSNLQRLTGRANFSQKFAQDKLKFDAIVSYSNIKKQYPPITNNAGYQGSLIGAAIAFNPTYPVYNADGTFFDPLDGNRNPVEMLNYFTDKDNTDRFLTNLSLSWYITKNLTYKVTFGYDNAKSVRTAFADPRLSPNGFGGTMTYGNLGLNNPINGNGRGTQQNRTVSSTLIEHTLNYDKTFKNNSHLTAIGGFSYQSTTNYDNNWLYWGLATPVVNATDVFNKSLGNFKNSIWWPGDSSKYETQSYFGRVEYSIKDKYYFTGTVRIDGSSKFASGNKYGTFPAFAAKWKVLNEDFAANSLGKIFSDFSLRVNYGSLGNQNIPPYSSLALQQTLTGNTTVLTNSNPNLTWETTTTTGAGLDFALFHNRLKGTFDYYHKSTNNLLFLASYPQPAASANRWVNFPGNVINTGVELGLDFQAIRRTKGSFSWDINYNMTFMHNTVTNFGSNFYQTGAVNGQGLSGAYAQAIANGQSLFEWLMPVFQGFDGNGNARYAKGAANQYVGSALPTFTAGLTNSFTYKRWNASFFFNAVKGNYIYNNTANALLLRGSLKTAHNVTYAAANAPEDPINPGSVSTRFLEKGDFIRLSNASIGYSFEIKRTSFIKSLTATLSGQNLLLITKYSGLDPEVNIDHNIGGVPSRGFDYAGYPKPRTVSLGINVGF</sequence>
<dbReference type="SUPFAM" id="SSF56935">
    <property type="entry name" value="Porins"/>
    <property type="match status" value="1"/>
</dbReference>
<name>A0A1J5T8F5_9ZZZZ</name>
<evidence type="ECO:0000313" key="9">
    <source>
        <dbReference type="EMBL" id="OIR08414.1"/>
    </source>
</evidence>
<protein>
    <submittedName>
        <fullName evidence="9">TonB-dependent receptor SusC</fullName>
    </submittedName>
</protein>
<dbReference type="InterPro" id="IPR012910">
    <property type="entry name" value="Plug_dom"/>
</dbReference>
<proteinExistence type="predicted"/>
<keyword evidence="4" id="KW-0798">TonB box</keyword>
<evidence type="ECO:0000256" key="6">
    <source>
        <dbReference type="ARBA" id="ARBA00023237"/>
    </source>
</evidence>
<evidence type="ECO:0000256" key="2">
    <source>
        <dbReference type="ARBA" id="ARBA00022448"/>
    </source>
</evidence>
<dbReference type="PROSITE" id="PS52016">
    <property type="entry name" value="TONB_DEPENDENT_REC_3"/>
    <property type="match status" value="1"/>
</dbReference>
<dbReference type="InterPro" id="IPR039426">
    <property type="entry name" value="TonB-dep_rcpt-like"/>
</dbReference>
<evidence type="ECO:0000259" key="7">
    <source>
        <dbReference type="Pfam" id="PF00593"/>
    </source>
</evidence>
<dbReference type="NCBIfam" id="TIGR04056">
    <property type="entry name" value="OMP_RagA_SusC"/>
    <property type="match status" value="1"/>
</dbReference>
<evidence type="ECO:0000259" key="8">
    <source>
        <dbReference type="Pfam" id="PF07715"/>
    </source>
</evidence>
<dbReference type="InterPro" id="IPR008969">
    <property type="entry name" value="CarboxyPept-like_regulatory"/>
</dbReference>
<dbReference type="NCBIfam" id="TIGR04057">
    <property type="entry name" value="SusC_RagA_signa"/>
    <property type="match status" value="1"/>
</dbReference>
<dbReference type="InterPro" id="IPR023996">
    <property type="entry name" value="TonB-dep_OMP_SusC/RagA"/>
</dbReference>
<dbReference type="Pfam" id="PF13715">
    <property type="entry name" value="CarbopepD_reg_2"/>
    <property type="match status" value="1"/>
</dbReference>
<evidence type="ECO:0000256" key="5">
    <source>
        <dbReference type="ARBA" id="ARBA00023136"/>
    </source>
</evidence>
<organism evidence="9">
    <name type="scientific">mine drainage metagenome</name>
    <dbReference type="NCBI Taxonomy" id="410659"/>
    <lineage>
        <taxon>unclassified sequences</taxon>
        <taxon>metagenomes</taxon>
        <taxon>ecological metagenomes</taxon>
    </lineage>
</organism>